<keyword evidence="1" id="KW-1133">Transmembrane helix</keyword>
<evidence type="ECO:0000313" key="2">
    <source>
        <dbReference type="EMBL" id="MRH45079.1"/>
    </source>
</evidence>
<dbReference type="Proteomes" id="UP000799092">
    <property type="component" value="Unassembled WGS sequence"/>
</dbReference>
<feature type="transmembrane region" description="Helical" evidence="1">
    <location>
        <begin position="144"/>
        <end position="164"/>
    </location>
</feature>
<keyword evidence="3" id="KW-1185">Reference proteome</keyword>
<keyword evidence="1" id="KW-0812">Transmembrane</keyword>
<feature type="transmembrane region" description="Helical" evidence="1">
    <location>
        <begin position="170"/>
        <end position="188"/>
    </location>
</feature>
<dbReference type="OrthoDB" id="1902994at2"/>
<organism evidence="2 3">
    <name type="scientific">Aquibacillus halophilus</name>
    <dbReference type="NCBI Taxonomy" id="930132"/>
    <lineage>
        <taxon>Bacteria</taxon>
        <taxon>Bacillati</taxon>
        <taxon>Bacillota</taxon>
        <taxon>Bacilli</taxon>
        <taxon>Bacillales</taxon>
        <taxon>Bacillaceae</taxon>
        <taxon>Aquibacillus</taxon>
    </lineage>
</organism>
<dbReference type="PANTHER" id="PTHR40078:SF1">
    <property type="entry name" value="INTEGRAL MEMBRANE PROTEIN"/>
    <property type="match status" value="1"/>
</dbReference>
<dbReference type="AlphaFoldDB" id="A0A6A8DMS7"/>
<sequence length="200" mass="22003">MKLSLPRILSYVIGLLVLSFGVTLTIKSEMGTGAWDALNVGLSSIAFTVGTWVILVGIILIVINSLLLKRKPDFYALITIFIVGFGVDFWLILLNQVDPQNLGMKFLLFFAGLFLLSLGITIYLQAKFAPVPIDNLMIAIHTRFGFRMSVAKTIGELIAFTFALIFSGPIGIGTILVTVLIGPIIHILQPRVEKIYARYS</sequence>
<evidence type="ECO:0000256" key="1">
    <source>
        <dbReference type="SAM" id="Phobius"/>
    </source>
</evidence>
<dbReference type="InterPro" id="IPR038750">
    <property type="entry name" value="YczE/YyaS-like"/>
</dbReference>
<dbReference type="EMBL" id="WJNG01000025">
    <property type="protein sequence ID" value="MRH45079.1"/>
    <property type="molecule type" value="Genomic_DNA"/>
</dbReference>
<feature type="transmembrane region" description="Helical" evidence="1">
    <location>
        <begin position="7"/>
        <end position="26"/>
    </location>
</feature>
<proteinExistence type="predicted"/>
<protein>
    <submittedName>
        <fullName evidence="2">Membrane protein</fullName>
    </submittedName>
</protein>
<dbReference type="PANTHER" id="PTHR40078">
    <property type="entry name" value="INTEGRAL MEMBRANE PROTEIN-RELATED"/>
    <property type="match status" value="1"/>
</dbReference>
<reference evidence="2" key="1">
    <citation type="submission" date="2019-11" db="EMBL/GenBank/DDBJ databases">
        <authorList>
            <person name="Li J."/>
        </authorList>
    </citation>
    <scope>NUCLEOTIDE SEQUENCE</scope>
    <source>
        <strain evidence="2">B6B</strain>
    </source>
</reference>
<dbReference type="Pfam" id="PF19700">
    <property type="entry name" value="DUF6198"/>
    <property type="match status" value="1"/>
</dbReference>
<evidence type="ECO:0000313" key="3">
    <source>
        <dbReference type="Proteomes" id="UP000799092"/>
    </source>
</evidence>
<accession>A0A6A8DMS7</accession>
<gene>
    <name evidence="2" type="ORF">GH741_20775</name>
</gene>
<keyword evidence="1" id="KW-0472">Membrane</keyword>
<feature type="transmembrane region" description="Helical" evidence="1">
    <location>
        <begin position="106"/>
        <end position="124"/>
    </location>
</feature>
<dbReference type="RefSeq" id="WP_153738675.1">
    <property type="nucleotide sequence ID" value="NZ_WJNG01000025.1"/>
</dbReference>
<name>A0A6A8DMS7_9BACI</name>
<feature type="transmembrane region" description="Helical" evidence="1">
    <location>
        <begin position="46"/>
        <end position="67"/>
    </location>
</feature>
<feature type="transmembrane region" description="Helical" evidence="1">
    <location>
        <begin position="74"/>
        <end position="94"/>
    </location>
</feature>
<comment type="caution">
    <text evidence="2">The sequence shown here is derived from an EMBL/GenBank/DDBJ whole genome shotgun (WGS) entry which is preliminary data.</text>
</comment>